<accession>A0A9X2WJB1</accession>
<proteinExistence type="predicted"/>
<organism evidence="2 3">
    <name type="scientific">Shewanella holmiensis</name>
    <dbReference type="NCBI Taxonomy" id="2952222"/>
    <lineage>
        <taxon>Bacteria</taxon>
        <taxon>Pseudomonadati</taxon>
        <taxon>Pseudomonadota</taxon>
        <taxon>Gammaproteobacteria</taxon>
        <taxon>Alteromonadales</taxon>
        <taxon>Shewanellaceae</taxon>
        <taxon>Shewanella</taxon>
    </lineage>
</organism>
<comment type="caution">
    <text evidence="2">The sequence shown here is derived from an EMBL/GenBank/DDBJ whole genome shotgun (WGS) entry which is preliminary data.</text>
</comment>
<feature type="compositionally biased region" description="Low complexity" evidence="1">
    <location>
        <begin position="1"/>
        <end position="10"/>
    </location>
</feature>
<dbReference type="RefSeq" id="WP_261296817.1">
    <property type="nucleotide sequence ID" value="NZ_JAMTCD010000001.1"/>
</dbReference>
<name>A0A9X2WJB1_9GAMM</name>
<protein>
    <submittedName>
        <fullName evidence="2">Uncharacterized protein</fullName>
    </submittedName>
</protein>
<keyword evidence="3" id="KW-1185">Reference proteome</keyword>
<dbReference type="EMBL" id="JAMTCD010000001">
    <property type="protein sequence ID" value="MCT7940365.1"/>
    <property type="molecule type" value="Genomic_DNA"/>
</dbReference>
<reference evidence="2" key="1">
    <citation type="journal article" date="2023" name="Int. J. Syst. Evol. Microbiol.">
        <title>&lt;i&gt;Shewanella septentrionalis&lt;/i&gt; sp. nov. and &lt;i&gt;Shewanella holmiensis&lt;/i&gt; sp. nov., isolated from Baltic Sea water and sediments.</title>
        <authorList>
            <person name="Martin-Rodriguez A.J."/>
            <person name="Thorell K."/>
            <person name="Joffre E."/>
            <person name="Jensie-Markopoulos S."/>
            <person name="Moore E.R.B."/>
            <person name="Sjoling A."/>
        </authorList>
    </citation>
    <scope>NUCLEOTIDE SEQUENCE</scope>
    <source>
        <strain evidence="2">SP1S2-7</strain>
    </source>
</reference>
<feature type="region of interest" description="Disordered" evidence="1">
    <location>
        <begin position="56"/>
        <end position="100"/>
    </location>
</feature>
<evidence type="ECO:0000313" key="3">
    <source>
        <dbReference type="Proteomes" id="UP001155546"/>
    </source>
</evidence>
<gene>
    <name evidence="2" type="ORF">NE535_00925</name>
</gene>
<evidence type="ECO:0000313" key="2">
    <source>
        <dbReference type="EMBL" id="MCT7940365.1"/>
    </source>
</evidence>
<feature type="region of interest" description="Disordered" evidence="1">
    <location>
        <begin position="1"/>
        <end position="27"/>
    </location>
</feature>
<evidence type="ECO:0000256" key="1">
    <source>
        <dbReference type="SAM" id="MobiDB-lite"/>
    </source>
</evidence>
<dbReference type="AlphaFoldDB" id="A0A9X2WJB1"/>
<sequence length="152" mass="16202">MINSIGSSGSMPPPPPRSSQPLTEDQQQLLTDTLSEYDTENLTSSDAQSIIETLSDAGIQPGKELESAMAELGFDAKNIGELAGGEHRPPPPPEQSSEEISSISNFLIEMVAAKLAETGQNELSSADKEDIFSKLYEKFGIDDGESVINTTA</sequence>
<dbReference type="Proteomes" id="UP001155546">
    <property type="component" value="Unassembled WGS sequence"/>
</dbReference>